<dbReference type="Pfam" id="PF11412">
    <property type="entry name" value="DsbD_N"/>
    <property type="match status" value="1"/>
</dbReference>
<dbReference type="EMBL" id="VSSQ01008996">
    <property type="protein sequence ID" value="MPM40426.1"/>
    <property type="molecule type" value="Genomic_DNA"/>
</dbReference>
<evidence type="ECO:0000256" key="5">
    <source>
        <dbReference type="SAM" id="Phobius"/>
    </source>
</evidence>
<feature type="transmembrane region" description="Helical" evidence="5">
    <location>
        <begin position="232"/>
        <end position="256"/>
    </location>
</feature>
<dbReference type="PANTHER" id="PTHR32234">
    <property type="entry name" value="THIOL:DISULFIDE INTERCHANGE PROTEIN DSBD"/>
    <property type="match status" value="1"/>
</dbReference>
<dbReference type="AlphaFoldDB" id="A0A644ZHU4"/>
<keyword evidence="3 5" id="KW-1133">Transmembrane helix</keyword>
<evidence type="ECO:0000313" key="8">
    <source>
        <dbReference type="EMBL" id="MPM40426.1"/>
    </source>
</evidence>
<dbReference type="EC" id="1.8.1.8" evidence="8"/>
<dbReference type="PANTHER" id="PTHR32234:SF0">
    <property type="entry name" value="THIOL:DISULFIDE INTERCHANGE PROTEIN DSBD"/>
    <property type="match status" value="1"/>
</dbReference>
<evidence type="ECO:0000256" key="1">
    <source>
        <dbReference type="ARBA" id="ARBA00004141"/>
    </source>
</evidence>
<reference evidence="8" key="1">
    <citation type="submission" date="2019-08" db="EMBL/GenBank/DDBJ databases">
        <authorList>
            <person name="Kucharzyk K."/>
            <person name="Murdoch R.W."/>
            <person name="Higgins S."/>
            <person name="Loffler F."/>
        </authorList>
    </citation>
    <scope>NUCLEOTIDE SEQUENCE</scope>
</reference>
<dbReference type="Gene3D" id="3.40.30.10">
    <property type="entry name" value="Glutaredoxin"/>
    <property type="match status" value="1"/>
</dbReference>
<dbReference type="GO" id="GO:0016020">
    <property type="term" value="C:membrane"/>
    <property type="evidence" value="ECO:0007669"/>
    <property type="project" value="UniProtKB-SubCell"/>
</dbReference>
<dbReference type="SUPFAM" id="SSF52833">
    <property type="entry name" value="Thioredoxin-like"/>
    <property type="match status" value="1"/>
</dbReference>
<dbReference type="InterPro" id="IPR036249">
    <property type="entry name" value="Thioredoxin-like_sf"/>
</dbReference>
<dbReference type="Pfam" id="PF13899">
    <property type="entry name" value="Thioredoxin_7"/>
    <property type="match status" value="1"/>
</dbReference>
<dbReference type="Gene3D" id="2.60.40.1250">
    <property type="entry name" value="Thiol:disulfide interchange protein DsbD, N-terminal domain"/>
    <property type="match status" value="1"/>
</dbReference>
<feature type="domain" description="Thiol:disulfide interchange protein DsbD N-terminal" evidence="7">
    <location>
        <begin position="36"/>
        <end position="146"/>
    </location>
</feature>
<feature type="transmembrane region" description="Helical" evidence="5">
    <location>
        <begin position="277"/>
        <end position="298"/>
    </location>
</feature>
<protein>
    <submittedName>
        <fullName evidence="8">Thiol:disulfide interchange protein DsbD</fullName>
        <ecNumber evidence="8">1.8.1.8</ecNumber>
    </submittedName>
</protein>
<feature type="transmembrane region" description="Helical" evidence="5">
    <location>
        <begin position="304"/>
        <end position="329"/>
    </location>
</feature>
<dbReference type="InterPro" id="IPR036929">
    <property type="entry name" value="DsbDN_sf"/>
</dbReference>
<comment type="caution">
    <text evidence="8">The sequence shown here is derived from an EMBL/GenBank/DDBJ whole genome shotgun (WGS) entry which is preliminary data.</text>
</comment>
<proteinExistence type="predicted"/>
<dbReference type="GO" id="GO:0045454">
    <property type="term" value="P:cell redox homeostasis"/>
    <property type="evidence" value="ECO:0007669"/>
    <property type="project" value="TreeGrafter"/>
</dbReference>
<evidence type="ECO:0000256" key="2">
    <source>
        <dbReference type="ARBA" id="ARBA00022692"/>
    </source>
</evidence>
<dbReference type="InterPro" id="IPR028250">
    <property type="entry name" value="DsbDN"/>
</dbReference>
<name>A0A644ZHU4_9ZZZZ</name>
<dbReference type="GO" id="GO:0017004">
    <property type="term" value="P:cytochrome complex assembly"/>
    <property type="evidence" value="ECO:0007669"/>
    <property type="project" value="InterPro"/>
</dbReference>
<comment type="subcellular location">
    <subcellularLocation>
        <location evidence="1">Membrane</location>
        <topology evidence="1">Multi-pass membrane protein</topology>
    </subcellularLocation>
</comment>
<organism evidence="8">
    <name type="scientific">bioreactor metagenome</name>
    <dbReference type="NCBI Taxonomy" id="1076179"/>
    <lineage>
        <taxon>unclassified sequences</taxon>
        <taxon>metagenomes</taxon>
        <taxon>ecological metagenomes</taxon>
    </lineage>
</organism>
<gene>
    <name evidence="8" type="primary">dsbD_30</name>
    <name evidence="8" type="ORF">SDC9_87067</name>
</gene>
<keyword evidence="2 5" id="KW-0812">Transmembrane</keyword>
<keyword evidence="4 5" id="KW-0472">Membrane</keyword>
<feature type="transmembrane region" description="Helical" evidence="5">
    <location>
        <begin position="418"/>
        <end position="435"/>
    </location>
</feature>
<feature type="transmembrane region" description="Helical" evidence="5">
    <location>
        <begin position="492"/>
        <end position="511"/>
    </location>
</feature>
<evidence type="ECO:0000259" key="6">
    <source>
        <dbReference type="Pfam" id="PF02683"/>
    </source>
</evidence>
<feature type="transmembrane region" description="Helical" evidence="5">
    <location>
        <begin position="386"/>
        <end position="406"/>
    </location>
</feature>
<evidence type="ECO:0000256" key="3">
    <source>
        <dbReference type="ARBA" id="ARBA00022989"/>
    </source>
</evidence>
<feature type="transmembrane region" description="Helical" evidence="5">
    <location>
        <begin position="455"/>
        <end position="472"/>
    </location>
</feature>
<feature type="transmembrane region" description="Helical" evidence="5">
    <location>
        <begin position="350"/>
        <end position="374"/>
    </location>
</feature>
<feature type="domain" description="Cytochrome C biogenesis protein transmembrane" evidence="6">
    <location>
        <begin position="225"/>
        <end position="439"/>
    </location>
</feature>
<dbReference type="InterPro" id="IPR003834">
    <property type="entry name" value="Cyt_c_assmbl_TM_dom"/>
</dbReference>
<dbReference type="Pfam" id="PF02683">
    <property type="entry name" value="DsbD_TM"/>
    <property type="match status" value="1"/>
</dbReference>
<accession>A0A644ZHU4</accession>
<sequence>MNFKRTITSLFFLFVLSQAFPQHVISWKFSLQDKGNGEIELIADATIQQGWHMYDSKIPDNGPYPTSLNFDEIKGAEAVGDFNATGKQATVKYDPVFQMNIGTFDNSARFIQRIKVTDKGSFLITGDVRAQACDDKSCTPPLPNEFSFTSADLPKTVTATASTAASETEAPGTAVLPTGNLSQDSSLISSPAAVPISVDKELLWTPVTEELNAFGTQHDGSSSLWSIFLKGLLWGFAALLTPCVWPMIPITVSFFLNRNKKVRRKAVADATLYGASIIFIYVALGLIITAIFGASALNNIATSAVFNLIFFALLLVFAMSFLGAFELVLPASWTNKMDSKVDSTSGLISLFFMAFTLALVSFSCTGPIIGWLLVEAATQGSYLAPAIGMLGFAIALAIPFTLFAVFPSWLKTLPKSGSWLNSVKVVLGFIVLAVSMKFLSVADLSNGWGILNRDIFLVLWIVIFGILGFYLLGKLKFHGDSDVPHVTIPRLFLSVFSFAFALYLVPGLWGAPLKPISSILPPLSTQDFKLNEVSLNTVYTDYETGMAVAAQTGKPALVSFGGHGCVNCHKMDATVLVDERVKGLIDNEFVYITLMVDERAKLPEMIEVEENGRKTKLKTVGDKWSYLQRHKFAAQSQPYYVILDHSGKPVAPAHAFDENIVNYVNFLETGLRNFKK</sequence>
<dbReference type="GO" id="GO:0047134">
    <property type="term" value="F:protein-disulfide reductase [NAD(P)H] activity"/>
    <property type="evidence" value="ECO:0007669"/>
    <property type="project" value="UniProtKB-EC"/>
</dbReference>
<keyword evidence="8" id="KW-0560">Oxidoreductase</keyword>
<evidence type="ECO:0000256" key="4">
    <source>
        <dbReference type="ARBA" id="ARBA00023136"/>
    </source>
</evidence>
<evidence type="ECO:0000259" key="7">
    <source>
        <dbReference type="Pfam" id="PF11412"/>
    </source>
</evidence>